<feature type="compositionally biased region" description="Polar residues" evidence="7">
    <location>
        <begin position="649"/>
        <end position="666"/>
    </location>
</feature>
<feature type="binding site" evidence="5">
    <location>
        <position position="548"/>
    </location>
    <ligand>
        <name>Zn(2+)</name>
        <dbReference type="ChEBI" id="CHEBI:29105"/>
        <label>1</label>
    </ligand>
</feature>
<dbReference type="SMART" id="SM00471">
    <property type="entry name" value="HDc"/>
    <property type="match status" value="1"/>
</dbReference>
<dbReference type="AlphaFoldDB" id="C1GQM4"/>
<feature type="binding site" evidence="4">
    <location>
        <begin position="377"/>
        <end position="381"/>
    </location>
    <ligand>
        <name>AMP</name>
        <dbReference type="ChEBI" id="CHEBI:456215"/>
    </ligand>
</feature>
<accession>C1GQM4</accession>
<dbReference type="InterPro" id="IPR023174">
    <property type="entry name" value="PDEase_CS"/>
</dbReference>
<feature type="region of interest" description="Disordered" evidence="7">
    <location>
        <begin position="808"/>
        <end position="879"/>
    </location>
</feature>
<dbReference type="GO" id="GO:0004114">
    <property type="term" value="F:3',5'-cyclic-nucleotide phosphodiesterase activity"/>
    <property type="evidence" value="ECO:0007669"/>
    <property type="project" value="InterPro"/>
</dbReference>
<dbReference type="PANTHER" id="PTHR11347">
    <property type="entry name" value="CYCLIC NUCLEOTIDE PHOSPHODIESTERASE"/>
    <property type="match status" value="1"/>
</dbReference>
<dbReference type="STRING" id="502779.C1GQM4"/>
<feature type="binding site" evidence="5">
    <location>
        <position position="435"/>
    </location>
    <ligand>
        <name>Zn(2+)</name>
        <dbReference type="ChEBI" id="CHEBI:29105"/>
        <label>1</label>
    </ligand>
</feature>
<dbReference type="Pfam" id="PF00233">
    <property type="entry name" value="PDEase_I"/>
    <property type="match status" value="1"/>
</dbReference>
<dbReference type="Gene3D" id="1.10.1300.10">
    <property type="entry name" value="3'5'-cyclic nucleotide phosphodiesterase, catalytic domain"/>
    <property type="match status" value="1"/>
</dbReference>
<feature type="binding site" evidence="4">
    <location>
        <position position="603"/>
    </location>
    <ligand>
        <name>AMP</name>
        <dbReference type="ChEBI" id="CHEBI:456215"/>
    </ligand>
</feature>
<evidence type="ECO:0000256" key="4">
    <source>
        <dbReference type="PIRSR" id="PIRSR623088-2"/>
    </source>
</evidence>
<comment type="similarity">
    <text evidence="6">Belongs to the cyclic nucleotide phosphodiesterase family.</text>
</comment>
<dbReference type="GeneID" id="9100395"/>
<feature type="compositionally biased region" description="Polar residues" evidence="7">
    <location>
        <begin position="724"/>
        <end position="752"/>
    </location>
</feature>
<dbReference type="CDD" id="cd00077">
    <property type="entry name" value="HDc"/>
    <property type="match status" value="1"/>
</dbReference>
<feature type="binding site" evidence="5">
    <location>
        <position position="434"/>
    </location>
    <ligand>
        <name>Zn(2+)</name>
        <dbReference type="ChEBI" id="CHEBI:29105"/>
        <label>1</label>
    </ligand>
</feature>
<dbReference type="Proteomes" id="UP000002059">
    <property type="component" value="Partially assembled WGS sequence"/>
</dbReference>
<comment type="cofactor">
    <cofactor evidence="6">
        <name>a divalent metal cation</name>
        <dbReference type="ChEBI" id="CHEBI:60240"/>
    </cofactor>
    <text evidence="6">Binds 2 divalent metal cations per subunit. Site 1 may preferentially bind zinc ions, while site 2 has a preference for magnesium and/or manganese ions.</text>
</comment>
<dbReference type="SUPFAM" id="SSF109604">
    <property type="entry name" value="HD-domain/PDEase-like"/>
    <property type="match status" value="1"/>
</dbReference>
<dbReference type="EMBL" id="KN293993">
    <property type="protein sequence ID" value="EEH37898.2"/>
    <property type="molecule type" value="Genomic_DNA"/>
</dbReference>
<feature type="compositionally biased region" description="Polar residues" evidence="7">
    <location>
        <begin position="832"/>
        <end position="863"/>
    </location>
</feature>
<evidence type="ECO:0000313" key="9">
    <source>
        <dbReference type="EMBL" id="EEH37898.2"/>
    </source>
</evidence>
<feature type="binding site" evidence="5">
    <location>
        <position position="381"/>
    </location>
    <ligand>
        <name>Zn(2+)</name>
        <dbReference type="ChEBI" id="CHEBI:29105"/>
        <label>1</label>
    </ligand>
</feature>
<feature type="domain" description="PDEase" evidence="8">
    <location>
        <begin position="292"/>
        <end position="646"/>
    </location>
</feature>
<feature type="region of interest" description="Disordered" evidence="7">
    <location>
        <begin position="930"/>
        <end position="954"/>
    </location>
</feature>
<gene>
    <name evidence="9" type="ORF">PAAG_00819</name>
</gene>
<feature type="binding site" evidence="4">
    <location>
        <position position="435"/>
    </location>
    <ligand>
        <name>AMP</name>
        <dbReference type="ChEBI" id="CHEBI:456215"/>
    </ligand>
</feature>
<feature type="region of interest" description="Disordered" evidence="7">
    <location>
        <begin position="649"/>
        <end position="759"/>
    </location>
</feature>
<proteinExistence type="inferred from homology"/>
<feature type="region of interest" description="Disordered" evidence="7">
    <location>
        <begin position="100"/>
        <end position="120"/>
    </location>
</feature>
<dbReference type="KEGG" id="pbl:PAAG_00819"/>
<sequence>MDPGESCAVYLDDRVKEQRWVVRNASTFSETNVTGLQCAIPEDPELHTNVELFLGVFKKVFLAKSRKEFAKILTELNESCRPNSNPLFALVAISIIGSSQDTPQSSEHPPSSILTKPPSRRTEVGRVLPFSSDEDEFCAIDLLARFSSNLEAQDEVNLAVPIAVLRFVQENDGEIYSTQREEDFPMVTKCINRCLDAGVVDVLISPLDAPRVQALSVHAYRIHKSAREEQLQSTANRKLRKHSWVGTSDSQQPYGYLRELMVTKLMKRICNPEEEVEDSQTRYASSLKVSQDTRDLAGGPSDLEILHDRKHLVEIEISTWSFSAHDFSEDELVHASFAMIQHALKMPELEHWRIPSTELHSFLLATRATYNSFVLYHNFRHAVDVLQSTFHLLVCMGVLPRYPDGITQCSTRSPIALLLTPFDALTLLITALGHDVGHPGVNNIFLVKLSAPLAQLYNDTSVLESFHCAAFSQILRMHWPVVFADMKLRKLMISSILATDMGIHFKFMESLNALQEKYHKSHTTQGWKPQDIEAHRSLLCGLLIKCADISNVARPWVIAERWTNILQEEFAHQGEMEKNVGIETALFGGPPELGNIPKLAKGQMDFMKLFALPLFEGMADIIPEMAFTAAEIRRNWSTWQRLVSGDLHSMSSHEASPQQAHPSSDLANVEPVGKPLQGTVVDREKTPPASLLPLSRTADHMPPTKDSGIDGNLGAEKGNMGTPDISSSAVSTTASEHNDSTADGNQVSNSRRVQSHRLSQRWCTRPSIIMAPNRQSEVTLGTRTQSASTYTNNTVMTPISSTTQASSFISVGSSNGDQDYVNPAGEPDPENNFPSCNSQSLAEQDTGEGSRNRPTPVAISTSPGRPHHLHPYHNTVNGSNGKPPHFMSALIDRSFGTNKSNGFSITNPTCSTSDNNCHPTGNPHFSNHDPLPNYNTSNNMNGNTNRSISRRRSRLRLAFWRRNTTDNSRSP</sequence>
<dbReference type="eggNOG" id="KOG3689">
    <property type="taxonomic scope" value="Eukaryota"/>
</dbReference>
<dbReference type="HOGENOM" id="CLU_010668_0_1_1"/>
<evidence type="ECO:0000313" key="10">
    <source>
        <dbReference type="Proteomes" id="UP000002059"/>
    </source>
</evidence>
<keyword evidence="10" id="KW-1185">Reference proteome</keyword>
<evidence type="ECO:0000256" key="1">
    <source>
        <dbReference type="ARBA" id="ARBA00022723"/>
    </source>
</evidence>
<feature type="binding site" evidence="5">
    <location>
        <position position="435"/>
    </location>
    <ligand>
        <name>Zn(2+)</name>
        <dbReference type="ChEBI" id="CHEBI:29105"/>
        <label>2</label>
    </ligand>
</feature>
<dbReference type="PROSITE" id="PS51845">
    <property type="entry name" value="PDEASE_I_2"/>
    <property type="match status" value="1"/>
</dbReference>
<dbReference type="OMA" id="ESAVNIH"/>
<dbReference type="PROSITE" id="PS00126">
    <property type="entry name" value="PDEASE_I_1"/>
    <property type="match status" value="1"/>
</dbReference>
<dbReference type="GO" id="GO:0007165">
    <property type="term" value="P:signal transduction"/>
    <property type="evidence" value="ECO:0007669"/>
    <property type="project" value="InterPro"/>
</dbReference>
<dbReference type="InterPro" id="IPR002073">
    <property type="entry name" value="PDEase_catalytic_dom"/>
</dbReference>
<feature type="compositionally biased region" description="Polar residues" evidence="7">
    <location>
        <begin position="808"/>
        <end position="817"/>
    </location>
</feature>
<dbReference type="RefSeq" id="XP_015700927.1">
    <property type="nucleotide sequence ID" value="XM_015844146.1"/>
</dbReference>
<protein>
    <recommendedName>
        <fullName evidence="6">Phosphodiesterase</fullName>
        <ecNumber evidence="6">3.1.4.-</ecNumber>
    </recommendedName>
</protein>
<keyword evidence="1 5" id="KW-0479">Metal-binding</keyword>
<feature type="compositionally biased region" description="Polar residues" evidence="7">
    <location>
        <begin position="100"/>
        <end position="114"/>
    </location>
</feature>
<dbReference type="PRINTS" id="PR00387">
    <property type="entry name" value="PDIESTERASE1"/>
</dbReference>
<dbReference type="VEuPathDB" id="FungiDB:PAAG_00819"/>
<organism evidence="9 10">
    <name type="scientific">Paracoccidioides lutzii (strain ATCC MYA-826 / Pb01)</name>
    <name type="common">Paracoccidioides brasiliensis</name>
    <dbReference type="NCBI Taxonomy" id="502779"/>
    <lineage>
        <taxon>Eukaryota</taxon>
        <taxon>Fungi</taxon>
        <taxon>Dikarya</taxon>
        <taxon>Ascomycota</taxon>
        <taxon>Pezizomycotina</taxon>
        <taxon>Eurotiomycetes</taxon>
        <taxon>Eurotiomycetidae</taxon>
        <taxon>Onygenales</taxon>
        <taxon>Ajellomycetaceae</taxon>
        <taxon>Paracoccidioides</taxon>
    </lineage>
</organism>
<evidence type="ECO:0000256" key="2">
    <source>
        <dbReference type="ARBA" id="ARBA00022801"/>
    </source>
</evidence>
<evidence type="ECO:0000256" key="7">
    <source>
        <dbReference type="SAM" id="MobiDB-lite"/>
    </source>
</evidence>
<feature type="binding site" evidence="4">
    <location>
        <position position="548"/>
    </location>
    <ligand>
        <name>AMP</name>
        <dbReference type="ChEBI" id="CHEBI:456215"/>
    </ligand>
</feature>
<evidence type="ECO:0000256" key="5">
    <source>
        <dbReference type="PIRSR" id="PIRSR623088-3"/>
    </source>
</evidence>
<evidence type="ECO:0000256" key="6">
    <source>
        <dbReference type="RuleBase" id="RU363067"/>
    </source>
</evidence>
<dbReference type="GO" id="GO:0046872">
    <property type="term" value="F:metal ion binding"/>
    <property type="evidence" value="ECO:0007669"/>
    <property type="project" value="UniProtKB-KW"/>
</dbReference>
<feature type="compositionally biased region" description="Low complexity" evidence="7">
    <location>
        <begin position="933"/>
        <end position="947"/>
    </location>
</feature>
<dbReference type="InterPro" id="IPR036971">
    <property type="entry name" value="PDEase_catalytic_dom_sf"/>
</dbReference>
<keyword evidence="2 6" id="KW-0378">Hydrolase</keyword>
<name>C1GQM4_PARBA</name>
<feature type="active site" description="Proton donor" evidence="3">
    <location>
        <position position="377"/>
    </location>
</feature>
<evidence type="ECO:0000259" key="8">
    <source>
        <dbReference type="PROSITE" id="PS51845"/>
    </source>
</evidence>
<evidence type="ECO:0000256" key="3">
    <source>
        <dbReference type="PIRSR" id="PIRSR623088-1"/>
    </source>
</evidence>
<dbReference type="InterPro" id="IPR003607">
    <property type="entry name" value="HD/PDEase_dom"/>
</dbReference>
<reference evidence="9 10" key="1">
    <citation type="journal article" date="2011" name="PLoS Genet.">
        <title>Comparative genomic analysis of human fungal pathogens causing paracoccidioidomycosis.</title>
        <authorList>
            <person name="Desjardins C.A."/>
            <person name="Champion M.D."/>
            <person name="Holder J.W."/>
            <person name="Muszewska A."/>
            <person name="Goldberg J."/>
            <person name="Bailao A.M."/>
            <person name="Brigido M.M."/>
            <person name="Ferreira M.E."/>
            <person name="Garcia A.M."/>
            <person name="Grynberg M."/>
            <person name="Gujja S."/>
            <person name="Heiman D.I."/>
            <person name="Henn M.R."/>
            <person name="Kodira C.D."/>
            <person name="Leon-Narvaez H."/>
            <person name="Longo L.V."/>
            <person name="Ma L.J."/>
            <person name="Malavazi I."/>
            <person name="Matsuo A.L."/>
            <person name="Morais F.V."/>
            <person name="Pereira M."/>
            <person name="Rodriguez-Brito S."/>
            <person name="Sakthikumar S."/>
            <person name="Salem-Izacc S.M."/>
            <person name="Sykes S.M."/>
            <person name="Teixeira M.M."/>
            <person name="Vallejo M.C."/>
            <person name="Walter M.E."/>
            <person name="Yandava C."/>
            <person name="Young S."/>
            <person name="Zeng Q."/>
            <person name="Zucker J."/>
            <person name="Felipe M.S."/>
            <person name="Goldman G.H."/>
            <person name="Haas B.J."/>
            <person name="McEwen J.G."/>
            <person name="Nino-Vega G."/>
            <person name="Puccia R."/>
            <person name="San-Blas G."/>
            <person name="Soares C.M."/>
            <person name="Birren B.W."/>
            <person name="Cuomo C.A."/>
        </authorList>
    </citation>
    <scope>NUCLEOTIDE SEQUENCE [LARGE SCALE GENOMIC DNA]</scope>
    <source>
        <strain evidence="10">ATCC MYA-826 / Pb01</strain>
    </source>
</reference>
<dbReference type="EC" id="3.1.4.-" evidence="6"/>
<dbReference type="InterPro" id="IPR023088">
    <property type="entry name" value="PDEase"/>
</dbReference>
<dbReference type="OrthoDB" id="546632at2759"/>